<dbReference type="EMBL" id="PP511765">
    <property type="protein sequence ID" value="XCD07201.1"/>
    <property type="molecule type" value="Genomic_DNA"/>
</dbReference>
<protein>
    <submittedName>
        <fullName evidence="3">Replication initiator protein</fullName>
    </submittedName>
</protein>
<evidence type="ECO:0000313" key="3">
    <source>
        <dbReference type="EMBL" id="XCD08031.1"/>
    </source>
</evidence>
<sequence>MLCRNPFIRDRTGKVFHVNTVNGVSYKDNPSDFYDGVPFPCGQCLPCRINRRRVWTLRLMLESYFHENSAFITLTYSDENLPYNLEGLPCLCKRDFQNFMKRLRKWYNKKIRFYACGEYGSKTYRPHYHAILFGIAPHELDPLYLQYGGKGPRSPLLSLWSFGLVHVGDVSKESIQYVAGYVTKKFTRKGDGFTPEFSLMSRMPGIGAKAIDNVASVLEKYQLQEKGGRQLRIDGKTWPLGRYLLGKLSDITGHEFECTDYIKELSENYVQSRKSGRDFLEYLIEQSAQRNRQLDSRDRIFNKRDIL</sequence>
<name>A0AAU8B937_9VIRU</name>
<evidence type="ECO:0000313" key="2">
    <source>
        <dbReference type="EMBL" id="XCD07201.1"/>
    </source>
</evidence>
<reference evidence="3" key="1">
    <citation type="submission" date="2024-03" db="EMBL/GenBank/DDBJ databases">
        <title>Diverse circular DNA viruses in blood, oral, and fecal samples of captive lemurs.</title>
        <authorList>
            <person name="Paietta E.N."/>
            <person name="Kraberger S."/>
            <person name="Lund M.C."/>
            <person name="Custer J.M."/>
            <person name="Vargas K.M."/>
            <person name="Ehmke E.E."/>
            <person name="Yoder A.D."/>
            <person name="Varsani A."/>
        </authorList>
    </citation>
    <scope>NUCLEOTIDE SEQUENCE</scope>
    <source>
        <strain evidence="2">Duke_26_103</strain>
        <strain evidence="3">Duke_28FS_118</strain>
    </source>
</reference>
<dbReference type="Pfam" id="PF23343">
    <property type="entry name" value="REP_ORF2-G2P"/>
    <property type="match status" value="1"/>
</dbReference>
<proteinExistence type="predicted"/>
<organism evidence="3">
    <name type="scientific">Dulem virus 91</name>
    <dbReference type="NCBI Taxonomy" id="3145802"/>
    <lineage>
        <taxon>Viruses</taxon>
        <taxon>Monodnaviria</taxon>
        <taxon>Sangervirae</taxon>
        <taxon>Phixviricota</taxon>
        <taxon>Malgrandaviricetes</taxon>
        <taxon>Petitvirales</taxon>
        <taxon>Microviridae</taxon>
        <taxon>Microvirus</taxon>
    </lineage>
</organism>
<dbReference type="InterPro" id="IPR056906">
    <property type="entry name" value="ORF2/G2P_dom"/>
</dbReference>
<feature type="domain" description="Replication-associated protein ORF2/G2P" evidence="1">
    <location>
        <begin position="70"/>
        <end position="185"/>
    </location>
</feature>
<accession>A0AAU8B937</accession>
<evidence type="ECO:0000259" key="1">
    <source>
        <dbReference type="Pfam" id="PF23343"/>
    </source>
</evidence>
<dbReference type="EMBL" id="PP511846">
    <property type="protein sequence ID" value="XCD08031.1"/>
    <property type="molecule type" value="Genomic_DNA"/>
</dbReference>